<proteinExistence type="predicted"/>
<accession>A0A1L9PA86</accession>
<evidence type="ECO:0000313" key="3">
    <source>
        <dbReference type="Proteomes" id="UP000184073"/>
    </source>
</evidence>
<sequence>MSSENPGNAPFIVHSTPPNTTEPYKEPSPLAHSTELYDYEPDYPPETNPYTTEDHDPILPPWPEPVLFGISLGISREIPGQNCTEWTVLLHRFDVGAIPETETPTVCRAYTIESGPKDGFGKEYRKHFRIDKPLHSLDANNNSGAYELLIPCGTLHREHLPLFDKIFWKTPPGPNNYFILRFLRMLGAHWLVCEDDILMALEHSGLERRYNAAEIEYFGRFLTVEDENYCLGFTDQVFCGDGRNVYATY</sequence>
<dbReference type="GeneID" id="63728892"/>
<dbReference type="OrthoDB" id="4499891at2759"/>
<feature type="region of interest" description="Disordered" evidence="1">
    <location>
        <begin position="1"/>
        <end position="40"/>
    </location>
</feature>
<evidence type="ECO:0000256" key="1">
    <source>
        <dbReference type="SAM" id="MobiDB-lite"/>
    </source>
</evidence>
<protein>
    <submittedName>
        <fullName evidence="2">Uncharacterized protein</fullName>
    </submittedName>
</protein>
<organism evidence="2 3">
    <name type="scientific">Aspergillus versicolor CBS 583.65</name>
    <dbReference type="NCBI Taxonomy" id="1036611"/>
    <lineage>
        <taxon>Eukaryota</taxon>
        <taxon>Fungi</taxon>
        <taxon>Dikarya</taxon>
        <taxon>Ascomycota</taxon>
        <taxon>Pezizomycotina</taxon>
        <taxon>Eurotiomycetes</taxon>
        <taxon>Eurotiomycetidae</taxon>
        <taxon>Eurotiales</taxon>
        <taxon>Aspergillaceae</taxon>
        <taxon>Aspergillus</taxon>
        <taxon>Aspergillus subgen. Nidulantes</taxon>
    </lineage>
</organism>
<dbReference type="VEuPathDB" id="FungiDB:ASPVEDRAFT_457544"/>
<evidence type="ECO:0000313" key="2">
    <source>
        <dbReference type="EMBL" id="OJI98408.1"/>
    </source>
</evidence>
<gene>
    <name evidence="2" type="ORF">ASPVEDRAFT_457544</name>
</gene>
<dbReference type="EMBL" id="KV878126">
    <property type="protein sequence ID" value="OJI98408.1"/>
    <property type="molecule type" value="Genomic_DNA"/>
</dbReference>
<dbReference type="Proteomes" id="UP000184073">
    <property type="component" value="Unassembled WGS sequence"/>
</dbReference>
<name>A0A1L9PA86_ASPVE</name>
<dbReference type="RefSeq" id="XP_040664171.1">
    <property type="nucleotide sequence ID" value="XM_040813381.1"/>
</dbReference>
<keyword evidence="3" id="KW-1185">Reference proteome</keyword>
<reference evidence="3" key="1">
    <citation type="journal article" date="2017" name="Genome Biol.">
        <title>Comparative genomics reveals high biological diversity and specific adaptations in the industrially and medically important fungal genus Aspergillus.</title>
        <authorList>
            <person name="de Vries R.P."/>
            <person name="Riley R."/>
            <person name="Wiebenga A."/>
            <person name="Aguilar-Osorio G."/>
            <person name="Amillis S."/>
            <person name="Uchima C.A."/>
            <person name="Anderluh G."/>
            <person name="Asadollahi M."/>
            <person name="Askin M."/>
            <person name="Barry K."/>
            <person name="Battaglia E."/>
            <person name="Bayram O."/>
            <person name="Benocci T."/>
            <person name="Braus-Stromeyer S.A."/>
            <person name="Caldana C."/>
            <person name="Canovas D."/>
            <person name="Cerqueira G.C."/>
            <person name="Chen F."/>
            <person name="Chen W."/>
            <person name="Choi C."/>
            <person name="Clum A."/>
            <person name="Dos Santos R.A."/>
            <person name="Damasio A.R."/>
            <person name="Diallinas G."/>
            <person name="Emri T."/>
            <person name="Fekete E."/>
            <person name="Flipphi M."/>
            <person name="Freyberg S."/>
            <person name="Gallo A."/>
            <person name="Gournas C."/>
            <person name="Habgood R."/>
            <person name="Hainaut M."/>
            <person name="Harispe M.L."/>
            <person name="Henrissat B."/>
            <person name="Hilden K.S."/>
            <person name="Hope R."/>
            <person name="Hossain A."/>
            <person name="Karabika E."/>
            <person name="Karaffa L."/>
            <person name="Karanyi Z."/>
            <person name="Krasevec N."/>
            <person name="Kuo A."/>
            <person name="Kusch H."/>
            <person name="LaButti K."/>
            <person name="Lagendijk E.L."/>
            <person name="Lapidus A."/>
            <person name="Levasseur A."/>
            <person name="Lindquist E."/>
            <person name="Lipzen A."/>
            <person name="Logrieco A.F."/>
            <person name="MacCabe A."/>
            <person name="Maekelae M.R."/>
            <person name="Malavazi I."/>
            <person name="Melin P."/>
            <person name="Meyer V."/>
            <person name="Mielnichuk N."/>
            <person name="Miskei M."/>
            <person name="Molnar A.P."/>
            <person name="Mule G."/>
            <person name="Ngan C.Y."/>
            <person name="Orejas M."/>
            <person name="Orosz E."/>
            <person name="Ouedraogo J.P."/>
            <person name="Overkamp K.M."/>
            <person name="Park H.-S."/>
            <person name="Perrone G."/>
            <person name="Piumi F."/>
            <person name="Punt P.J."/>
            <person name="Ram A.F."/>
            <person name="Ramon A."/>
            <person name="Rauscher S."/>
            <person name="Record E."/>
            <person name="Riano-Pachon D.M."/>
            <person name="Robert V."/>
            <person name="Roehrig J."/>
            <person name="Ruller R."/>
            <person name="Salamov A."/>
            <person name="Salih N.S."/>
            <person name="Samson R.A."/>
            <person name="Sandor E."/>
            <person name="Sanguinetti M."/>
            <person name="Schuetze T."/>
            <person name="Sepcic K."/>
            <person name="Shelest E."/>
            <person name="Sherlock G."/>
            <person name="Sophianopoulou V."/>
            <person name="Squina F.M."/>
            <person name="Sun H."/>
            <person name="Susca A."/>
            <person name="Todd R.B."/>
            <person name="Tsang A."/>
            <person name="Unkles S.E."/>
            <person name="van de Wiele N."/>
            <person name="van Rossen-Uffink D."/>
            <person name="Oliveira J.V."/>
            <person name="Vesth T.C."/>
            <person name="Visser J."/>
            <person name="Yu J.-H."/>
            <person name="Zhou M."/>
            <person name="Andersen M.R."/>
            <person name="Archer D.B."/>
            <person name="Baker S.E."/>
            <person name="Benoit I."/>
            <person name="Brakhage A.A."/>
            <person name="Braus G.H."/>
            <person name="Fischer R."/>
            <person name="Frisvad J.C."/>
            <person name="Goldman G.H."/>
            <person name="Houbraken J."/>
            <person name="Oakley B."/>
            <person name="Pocsi I."/>
            <person name="Scazzocchio C."/>
            <person name="Seiboth B."/>
            <person name="vanKuyk P.A."/>
            <person name="Wortman J."/>
            <person name="Dyer P.S."/>
            <person name="Grigoriev I.V."/>
        </authorList>
    </citation>
    <scope>NUCLEOTIDE SEQUENCE [LARGE SCALE GENOMIC DNA]</scope>
    <source>
        <strain evidence="3">CBS 583.65</strain>
    </source>
</reference>
<dbReference type="AlphaFoldDB" id="A0A1L9PA86"/>